<protein>
    <recommendedName>
        <fullName evidence="8">Zn(2)-C6 fungal-type domain-containing protein</fullName>
    </recommendedName>
</protein>
<dbReference type="GO" id="GO:0006351">
    <property type="term" value="P:DNA-templated transcription"/>
    <property type="evidence" value="ECO:0007669"/>
    <property type="project" value="InterPro"/>
</dbReference>
<dbReference type="SMART" id="SM00906">
    <property type="entry name" value="Fungal_trans"/>
    <property type="match status" value="1"/>
</dbReference>
<gene>
    <name evidence="9" type="ORF">SLS62_003052</name>
</gene>
<feature type="domain" description="Zn(2)-C6 fungal-type" evidence="8">
    <location>
        <begin position="16"/>
        <end position="45"/>
    </location>
</feature>
<evidence type="ECO:0000256" key="5">
    <source>
        <dbReference type="ARBA" id="ARBA00023242"/>
    </source>
</evidence>
<dbReference type="FunFam" id="4.10.240.10:FF:000025">
    <property type="entry name" value="C6 transcription factor, putative"/>
    <property type="match status" value="1"/>
</dbReference>
<evidence type="ECO:0000256" key="2">
    <source>
        <dbReference type="ARBA" id="ARBA00023015"/>
    </source>
</evidence>
<reference evidence="9 10" key="1">
    <citation type="submission" date="2024-02" db="EMBL/GenBank/DDBJ databases">
        <title>De novo assembly and annotation of 12 fungi associated with fruit tree decline syndrome in Ontario, Canada.</title>
        <authorList>
            <person name="Sulman M."/>
            <person name="Ellouze W."/>
            <person name="Ilyukhin E."/>
        </authorList>
    </citation>
    <scope>NUCLEOTIDE SEQUENCE [LARGE SCALE GENOMIC DNA]</scope>
    <source>
        <strain evidence="9 10">M11/M66-122</strain>
    </source>
</reference>
<dbReference type="PANTHER" id="PTHR47424:SF3">
    <property type="entry name" value="REGULATORY PROTEIN GAL4"/>
    <property type="match status" value="1"/>
</dbReference>
<keyword evidence="3" id="KW-0238">DNA-binding</keyword>
<dbReference type="SUPFAM" id="SSF57701">
    <property type="entry name" value="Zn2/Cys6 DNA-binding domain"/>
    <property type="match status" value="1"/>
</dbReference>
<proteinExistence type="predicted"/>
<keyword evidence="7" id="KW-0472">Membrane</keyword>
<dbReference type="SMART" id="SM00066">
    <property type="entry name" value="GAL4"/>
    <property type="match status" value="1"/>
</dbReference>
<keyword evidence="7" id="KW-0812">Transmembrane</keyword>
<evidence type="ECO:0000256" key="7">
    <source>
        <dbReference type="SAM" id="Phobius"/>
    </source>
</evidence>
<keyword evidence="1" id="KW-0479">Metal-binding</keyword>
<dbReference type="InterPro" id="IPR001138">
    <property type="entry name" value="Zn2Cys6_DnaBD"/>
</dbReference>
<accession>A0AAN9YQ88</accession>
<evidence type="ECO:0000256" key="6">
    <source>
        <dbReference type="SAM" id="MobiDB-lite"/>
    </source>
</evidence>
<dbReference type="InterPro" id="IPR036864">
    <property type="entry name" value="Zn2-C6_fun-type_DNA-bd_sf"/>
</dbReference>
<dbReference type="InterPro" id="IPR051127">
    <property type="entry name" value="Fungal_SecMet_Regulators"/>
</dbReference>
<keyword evidence="7" id="KW-1133">Transmembrane helix</keyword>
<dbReference type="CDD" id="cd12148">
    <property type="entry name" value="fungal_TF_MHR"/>
    <property type="match status" value="1"/>
</dbReference>
<dbReference type="GO" id="GO:0005634">
    <property type="term" value="C:nucleus"/>
    <property type="evidence" value="ECO:0007669"/>
    <property type="project" value="TreeGrafter"/>
</dbReference>
<evidence type="ECO:0000256" key="1">
    <source>
        <dbReference type="ARBA" id="ARBA00022723"/>
    </source>
</evidence>
<feature type="region of interest" description="Disordered" evidence="6">
    <location>
        <begin position="94"/>
        <end position="129"/>
    </location>
</feature>
<dbReference type="PROSITE" id="PS50048">
    <property type="entry name" value="ZN2_CY6_FUNGAL_2"/>
    <property type="match status" value="1"/>
</dbReference>
<evidence type="ECO:0000313" key="10">
    <source>
        <dbReference type="Proteomes" id="UP001320420"/>
    </source>
</evidence>
<evidence type="ECO:0000259" key="8">
    <source>
        <dbReference type="PROSITE" id="PS50048"/>
    </source>
</evidence>
<evidence type="ECO:0000256" key="4">
    <source>
        <dbReference type="ARBA" id="ARBA00023163"/>
    </source>
</evidence>
<feature type="transmembrane region" description="Helical" evidence="7">
    <location>
        <begin position="540"/>
        <end position="562"/>
    </location>
</feature>
<keyword evidence="5" id="KW-0539">Nucleus</keyword>
<dbReference type="GO" id="GO:0008270">
    <property type="term" value="F:zinc ion binding"/>
    <property type="evidence" value="ECO:0007669"/>
    <property type="project" value="InterPro"/>
</dbReference>
<dbReference type="Pfam" id="PF04082">
    <property type="entry name" value="Fungal_trans"/>
    <property type="match status" value="1"/>
</dbReference>
<comment type="caution">
    <text evidence="9">The sequence shown here is derived from an EMBL/GenBank/DDBJ whole genome shotgun (WGS) entry which is preliminary data.</text>
</comment>
<evidence type="ECO:0000313" key="9">
    <source>
        <dbReference type="EMBL" id="KAK7754968.1"/>
    </source>
</evidence>
<dbReference type="Pfam" id="PF00172">
    <property type="entry name" value="Zn_clus"/>
    <property type="match status" value="1"/>
</dbReference>
<dbReference type="PROSITE" id="PS00463">
    <property type="entry name" value="ZN2_CY6_FUNGAL_1"/>
    <property type="match status" value="1"/>
</dbReference>
<keyword evidence="2" id="KW-0805">Transcription regulation</keyword>
<dbReference type="Proteomes" id="UP001320420">
    <property type="component" value="Unassembled WGS sequence"/>
</dbReference>
<dbReference type="CDD" id="cd00067">
    <property type="entry name" value="GAL4"/>
    <property type="match status" value="1"/>
</dbReference>
<dbReference type="EMBL" id="JAKJXP020000016">
    <property type="protein sequence ID" value="KAK7754968.1"/>
    <property type="molecule type" value="Genomic_DNA"/>
</dbReference>
<evidence type="ECO:0000256" key="3">
    <source>
        <dbReference type="ARBA" id="ARBA00023125"/>
    </source>
</evidence>
<dbReference type="GO" id="GO:0000435">
    <property type="term" value="P:positive regulation of transcription from RNA polymerase II promoter by galactose"/>
    <property type="evidence" value="ECO:0007669"/>
    <property type="project" value="TreeGrafter"/>
</dbReference>
<dbReference type="Gene3D" id="4.10.240.10">
    <property type="entry name" value="Zn(2)-C6 fungal-type DNA-binding domain"/>
    <property type="match status" value="1"/>
</dbReference>
<dbReference type="InterPro" id="IPR007219">
    <property type="entry name" value="XnlR_reg_dom"/>
</dbReference>
<keyword evidence="10" id="KW-1185">Reference proteome</keyword>
<organism evidence="9 10">
    <name type="scientific">Diatrype stigma</name>
    <dbReference type="NCBI Taxonomy" id="117547"/>
    <lineage>
        <taxon>Eukaryota</taxon>
        <taxon>Fungi</taxon>
        <taxon>Dikarya</taxon>
        <taxon>Ascomycota</taxon>
        <taxon>Pezizomycotina</taxon>
        <taxon>Sordariomycetes</taxon>
        <taxon>Xylariomycetidae</taxon>
        <taxon>Xylariales</taxon>
        <taxon>Diatrypaceae</taxon>
        <taxon>Diatrype</taxon>
    </lineage>
</organism>
<dbReference type="GO" id="GO:0000978">
    <property type="term" value="F:RNA polymerase II cis-regulatory region sequence-specific DNA binding"/>
    <property type="evidence" value="ECO:0007669"/>
    <property type="project" value="TreeGrafter"/>
</dbReference>
<dbReference type="PANTHER" id="PTHR47424">
    <property type="entry name" value="REGULATORY PROTEIN GAL4"/>
    <property type="match status" value="1"/>
</dbReference>
<keyword evidence="4" id="KW-0804">Transcription</keyword>
<name>A0AAN9YQ88_9PEZI</name>
<dbReference type="AlphaFoldDB" id="A0AAN9YQ88"/>
<feature type="compositionally biased region" description="Basic and acidic residues" evidence="6">
    <location>
        <begin position="94"/>
        <end position="104"/>
    </location>
</feature>
<dbReference type="GO" id="GO:0000981">
    <property type="term" value="F:DNA-binding transcription factor activity, RNA polymerase II-specific"/>
    <property type="evidence" value="ECO:0007669"/>
    <property type="project" value="InterPro"/>
</dbReference>
<sequence>MSKPQEQTRLIRKSFACDECKRRKIRCSGGEQCLNCSRDAKECRYSSPSQRLVSLQRRLRESEAIRLDMEKAWRLHLPDVPLETALHNLRQDSADTQDSLHGEAEDTLPVNGLSHQKGDAVTGDDGVEQPPDTPIELTNADDYEFDESLDFEGSIDGMASLTADPHKAGYTGPPSGIAALKFLQSLPPYLPVTHASPLTGSDDTGIPEASSQTPATISRYIDEYFSLYHPAYPILHEGTFRARVFGALAKPRDGSWPLLYNSVLAIGAFVSDSNASKSDLPFFKEARRHLSMDVLEKGSLGYVQAITLLANYLQKRNKPNAGFILIGIAFSMALAIGLHREFDTPTTSPFTMENRRRVWWTLFVFVSGAQLALGRPAASLVGVNVQLPANLDDWDLAVDMEHIPPDKSEPTVASCLIAQVKLAKIANTVHSELLTHRRPSFAKAMKLEESIRSWWTNLPPYFSENTILEPKLELPKRVLLWRSFNLRIVLNRPFLFENIAAGAPLNASVESINSCLTAAGDCISSICGCLKSIEMARQGFAWYAAAWLITASFVQATCLIYSPRHSLAASWRASLHQAVECLHMLGSSLDIALRAEDILQNVLSKHEPPLLVYPLFVACQTLIGDTSTQRTEAPLRVHRPPEP</sequence>